<gene>
    <name evidence="1" type="ORF">EHAR0213_LOCUS5379</name>
</gene>
<sequence length="139" mass="16652">MLVMFREIELSRTIILTKCERLARMQLRSITNKIDVQDDSPVFYTVHGNLQNFRTKRIKFPMLYEEPHFKNEHQLKSGLMYWCRASEYAPKLHDVTLSFSPSIKPADIIPQPKFRYFTKKSYIDNFKWKGKAIEKEEMD</sequence>
<proteinExistence type="predicted"/>
<organism evidence="1">
    <name type="scientific">Euplotes harpa</name>
    <dbReference type="NCBI Taxonomy" id="151035"/>
    <lineage>
        <taxon>Eukaryota</taxon>
        <taxon>Sar</taxon>
        <taxon>Alveolata</taxon>
        <taxon>Ciliophora</taxon>
        <taxon>Intramacronucleata</taxon>
        <taxon>Spirotrichea</taxon>
        <taxon>Hypotrichia</taxon>
        <taxon>Euplotida</taxon>
        <taxon>Euplotidae</taxon>
        <taxon>Euplotes</taxon>
    </lineage>
</organism>
<dbReference type="AlphaFoldDB" id="A0A7S3J5J9"/>
<dbReference type="EMBL" id="HBII01012691">
    <property type="protein sequence ID" value="CAE0346469.1"/>
    <property type="molecule type" value="Transcribed_RNA"/>
</dbReference>
<protein>
    <submittedName>
        <fullName evidence="1">Uncharacterized protein</fullName>
    </submittedName>
</protein>
<reference evidence="1" key="1">
    <citation type="submission" date="2021-01" db="EMBL/GenBank/DDBJ databases">
        <authorList>
            <person name="Corre E."/>
            <person name="Pelletier E."/>
            <person name="Niang G."/>
            <person name="Scheremetjew M."/>
            <person name="Finn R."/>
            <person name="Kale V."/>
            <person name="Holt S."/>
            <person name="Cochrane G."/>
            <person name="Meng A."/>
            <person name="Brown T."/>
            <person name="Cohen L."/>
        </authorList>
    </citation>
    <scope>NUCLEOTIDE SEQUENCE</scope>
    <source>
        <strain evidence="1">FSP1.4</strain>
    </source>
</reference>
<accession>A0A7S3J5J9</accession>
<name>A0A7S3J5J9_9SPIT</name>
<evidence type="ECO:0000313" key="1">
    <source>
        <dbReference type="EMBL" id="CAE0346469.1"/>
    </source>
</evidence>